<feature type="domain" description="Glycosyltransferase subfamily 4-like N-terminal" evidence="4">
    <location>
        <begin position="12"/>
        <end position="175"/>
    </location>
</feature>
<dbReference type="Pfam" id="PF00534">
    <property type="entry name" value="Glycos_transf_1"/>
    <property type="match status" value="1"/>
</dbReference>
<reference evidence="6" key="1">
    <citation type="submission" date="2016-09" db="EMBL/GenBank/DDBJ databases">
        <authorList>
            <person name="Varghese N."/>
            <person name="Submissions S."/>
        </authorList>
    </citation>
    <scope>NUCLEOTIDE SEQUENCE [LARGE SCALE GENOMIC DNA]</scope>
    <source>
        <strain evidence="6">ANC 4466</strain>
    </source>
</reference>
<dbReference type="Gene3D" id="3.40.50.2000">
    <property type="entry name" value="Glycogen Phosphorylase B"/>
    <property type="match status" value="2"/>
</dbReference>
<dbReference type="GO" id="GO:0009103">
    <property type="term" value="P:lipopolysaccharide biosynthetic process"/>
    <property type="evidence" value="ECO:0007669"/>
    <property type="project" value="TreeGrafter"/>
</dbReference>
<evidence type="ECO:0000259" key="3">
    <source>
        <dbReference type="Pfam" id="PF00534"/>
    </source>
</evidence>
<dbReference type="Pfam" id="PF13439">
    <property type="entry name" value="Glyco_transf_4"/>
    <property type="match status" value="1"/>
</dbReference>
<dbReference type="GO" id="GO:0016757">
    <property type="term" value="F:glycosyltransferase activity"/>
    <property type="evidence" value="ECO:0007669"/>
    <property type="project" value="InterPro"/>
</dbReference>
<evidence type="ECO:0000313" key="5">
    <source>
        <dbReference type="EMBL" id="SNX44412.1"/>
    </source>
</evidence>
<dbReference type="AlphaFoldDB" id="A0A240E717"/>
<keyword evidence="2" id="KW-1133">Transmembrane helix</keyword>
<proteinExistence type="predicted"/>
<dbReference type="EMBL" id="OANT01000003">
    <property type="protein sequence ID" value="SNX44412.1"/>
    <property type="molecule type" value="Genomic_DNA"/>
</dbReference>
<dbReference type="InterPro" id="IPR028098">
    <property type="entry name" value="Glyco_trans_4-like_N"/>
</dbReference>
<dbReference type="InterPro" id="IPR001296">
    <property type="entry name" value="Glyco_trans_1"/>
</dbReference>
<sequence length="365" mass="41450">MKVIHAAETIKGGVATVINSLVEYQSKIPTITKIICLIPSDQEDNLIAPCNIRKETFKRNGRNFIGMLIFAVAIFNLIKKEKPDIVHLHSSFAGLLGRIAILISGQRKSIKVIYCPHAFSFLMKTSKWKTDIYAVMERVLSKITDKVICVSTEEYESAIERNFAKNKLVLIHNGVKQKNKVNNKLFDKKNVNLLFVGRFDYQKGIDILKDAIDILATEKLSFSANLLLIGDYVNSNDKVEFKDNSYVKVIHYGWLSPQKLEKEYLNADALIIPSRWEGFAMVPLEAMSYGIPIIASDIKPFQEIIEHNVNGILFRSGAASALAKRIQALETTNFSAIKHQTLKKFQDNFTEDIMNKKTFHIYNNF</sequence>
<name>A0A240E717_9GAMM</name>
<organism evidence="5 6">
    <name type="scientific">Acinetobacter puyangensis</name>
    <dbReference type="NCBI Taxonomy" id="1096779"/>
    <lineage>
        <taxon>Bacteria</taxon>
        <taxon>Pseudomonadati</taxon>
        <taxon>Pseudomonadota</taxon>
        <taxon>Gammaproteobacteria</taxon>
        <taxon>Moraxellales</taxon>
        <taxon>Moraxellaceae</taxon>
        <taxon>Acinetobacter</taxon>
    </lineage>
</organism>
<dbReference type="OrthoDB" id="9777346at2"/>
<dbReference type="Proteomes" id="UP000219042">
    <property type="component" value="Unassembled WGS sequence"/>
</dbReference>
<keyword evidence="1 5" id="KW-0808">Transferase</keyword>
<evidence type="ECO:0000256" key="2">
    <source>
        <dbReference type="SAM" id="Phobius"/>
    </source>
</evidence>
<dbReference type="SUPFAM" id="SSF53756">
    <property type="entry name" value="UDP-Glycosyltransferase/glycogen phosphorylase"/>
    <property type="match status" value="1"/>
</dbReference>
<dbReference type="RefSeq" id="WP_097078667.1">
    <property type="nucleotide sequence ID" value="NZ_BAABHT010000001.1"/>
</dbReference>
<accession>A0A240E717</accession>
<feature type="domain" description="Glycosyl transferase family 1" evidence="3">
    <location>
        <begin position="179"/>
        <end position="333"/>
    </location>
</feature>
<dbReference type="PANTHER" id="PTHR46401:SF2">
    <property type="entry name" value="GLYCOSYLTRANSFERASE WBBK-RELATED"/>
    <property type="match status" value="1"/>
</dbReference>
<evidence type="ECO:0000259" key="4">
    <source>
        <dbReference type="Pfam" id="PF13439"/>
    </source>
</evidence>
<feature type="transmembrane region" description="Helical" evidence="2">
    <location>
        <begin position="63"/>
        <end position="79"/>
    </location>
</feature>
<protein>
    <submittedName>
        <fullName evidence="5">Glycosyltransferase involved in cell wall bisynthesis</fullName>
    </submittedName>
</protein>
<keyword evidence="2" id="KW-0472">Membrane</keyword>
<keyword evidence="2" id="KW-0812">Transmembrane</keyword>
<evidence type="ECO:0000313" key="6">
    <source>
        <dbReference type="Proteomes" id="UP000219042"/>
    </source>
</evidence>
<gene>
    <name evidence="5" type="ORF">SAMN05421731_103150</name>
</gene>
<evidence type="ECO:0000256" key="1">
    <source>
        <dbReference type="ARBA" id="ARBA00022679"/>
    </source>
</evidence>
<keyword evidence="6" id="KW-1185">Reference proteome</keyword>
<dbReference type="PANTHER" id="PTHR46401">
    <property type="entry name" value="GLYCOSYLTRANSFERASE WBBK-RELATED"/>
    <property type="match status" value="1"/>
</dbReference>